<evidence type="ECO:0000256" key="9">
    <source>
        <dbReference type="ARBA" id="ARBA00023098"/>
    </source>
</evidence>
<dbReference type="AlphaFoldDB" id="A0A9P7GI80"/>
<dbReference type="InterPro" id="IPR036291">
    <property type="entry name" value="NAD(P)-bd_dom_sf"/>
</dbReference>
<comment type="similarity">
    <text evidence="12">Belongs to the short-chain dehydrogenases/reductases (SDR) family.</text>
</comment>
<keyword evidence="16" id="KW-1185">Reference proteome</keyword>
<evidence type="ECO:0000256" key="4">
    <source>
        <dbReference type="ARBA" id="ARBA00022737"/>
    </source>
</evidence>
<evidence type="ECO:0000256" key="13">
    <source>
        <dbReference type="SAM" id="MobiDB-lite"/>
    </source>
</evidence>
<dbReference type="GO" id="GO:0005789">
    <property type="term" value="C:endoplasmic reticulum membrane"/>
    <property type="evidence" value="ECO:0007669"/>
    <property type="project" value="UniProtKB-SubCell"/>
</dbReference>
<dbReference type="GO" id="GO:0030497">
    <property type="term" value="P:fatty acid elongation"/>
    <property type="evidence" value="ECO:0007669"/>
    <property type="project" value="UniProtKB-UniRule"/>
</dbReference>
<organism evidence="15 16">
    <name type="scientific">Sphagnurus paluster</name>
    <dbReference type="NCBI Taxonomy" id="117069"/>
    <lineage>
        <taxon>Eukaryota</taxon>
        <taxon>Fungi</taxon>
        <taxon>Dikarya</taxon>
        <taxon>Basidiomycota</taxon>
        <taxon>Agaricomycotina</taxon>
        <taxon>Agaricomycetes</taxon>
        <taxon>Agaricomycetidae</taxon>
        <taxon>Agaricales</taxon>
        <taxon>Tricholomatineae</taxon>
        <taxon>Lyophyllaceae</taxon>
        <taxon>Sphagnurus</taxon>
    </lineage>
</organism>
<feature type="region of interest" description="Disordered" evidence="13">
    <location>
        <begin position="424"/>
        <end position="687"/>
    </location>
</feature>
<evidence type="ECO:0000313" key="15">
    <source>
        <dbReference type="EMBL" id="KAG5651084.1"/>
    </source>
</evidence>
<dbReference type="InterPro" id="IPR022018">
    <property type="entry name" value="GIT1_C"/>
</dbReference>
<keyword evidence="6 12" id="KW-0276">Fatty acid metabolism</keyword>
<feature type="domain" description="GIT Spa2 homology (SHD)" evidence="14">
    <location>
        <begin position="346"/>
        <end position="376"/>
    </location>
</feature>
<evidence type="ECO:0000256" key="7">
    <source>
        <dbReference type="ARBA" id="ARBA00022857"/>
    </source>
</evidence>
<dbReference type="InterPro" id="IPR039892">
    <property type="entry name" value="Spa2/Sph1"/>
</dbReference>
<evidence type="ECO:0000256" key="5">
    <source>
        <dbReference type="ARBA" id="ARBA00022824"/>
    </source>
</evidence>
<dbReference type="SMART" id="SM00555">
    <property type="entry name" value="GIT"/>
    <property type="match status" value="2"/>
</dbReference>
<keyword evidence="5 12" id="KW-0256">Endoplasmic reticulum</keyword>
<feature type="compositionally biased region" description="Low complexity" evidence="13">
    <location>
        <begin position="1076"/>
        <end position="1093"/>
    </location>
</feature>
<dbReference type="PANTHER" id="PTHR21601:SF0">
    <property type="entry name" value="PROTEIN SPA2-RELATED"/>
    <property type="match status" value="1"/>
</dbReference>
<feature type="compositionally biased region" description="Basic and acidic residues" evidence="13">
    <location>
        <begin position="581"/>
        <end position="616"/>
    </location>
</feature>
<dbReference type="GO" id="GO:0005826">
    <property type="term" value="C:actomyosin contractile ring"/>
    <property type="evidence" value="ECO:0007669"/>
    <property type="project" value="TreeGrafter"/>
</dbReference>
<feature type="compositionally biased region" description="Basic and acidic residues" evidence="13">
    <location>
        <begin position="534"/>
        <end position="546"/>
    </location>
</feature>
<evidence type="ECO:0000256" key="2">
    <source>
        <dbReference type="ARBA" id="ARBA00022516"/>
    </source>
</evidence>
<evidence type="ECO:0000256" key="8">
    <source>
        <dbReference type="ARBA" id="ARBA00022989"/>
    </source>
</evidence>
<feature type="binding site" evidence="12">
    <location>
        <position position="202"/>
    </location>
    <ligand>
        <name>substrate</name>
    </ligand>
</feature>
<dbReference type="GO" id="GO:0045703">
    <property type="term" value="F:ketoreductase activity"/>
    <property type="evidence" value="ECO:0007669"/>
    <property type="project" value="UniProtKB-UniRule"/>
</dbReference>
<keyword evidence="7 12" id="KW-0521">NADP</keyword>
<keyword evidence="8 12" id="KW-1133">Transmembrane helix</keyword>
<dbReference type="InterPro" id="IPR002347">
    <property type="entry name" value="SDR_fam"/>
</dbReference>
<evidence type="ECO:0000256" key="10">
    <source>
        <dbReference type="ARBA" id="ARBA00023136"/>
    </source>
</evidence>
<dbReference type="InterPro" id="IPR056439">
    <property type="entry name" value="VBS_C3G9"/>
</dbReference>
<evidence type="ECO:0000256" key="12">
    <source>
        <dbReference type="HAMAP-Rule" id="MF_03107"/>
    </source>
</evidence>
<dbReference type="SUPFAM" id="SSF51735">
    <property type="entry name" value="NAD(P)-binding Rossmann-fold domains"/>
    <property type="match status" value="1"/>
</dbReference>
<dbReference type="PRINTS" id="PR00081">
    <property type="entry name" value="GDHRDH"/>
</dbReference>
<dbReference type="Pfam" id="PF08518">
    <property type="entry name" value="GIT_SHD"/>
    <property type="match status" value="2"/>
</dbReference>
<dbReference type="EC" id="1.1.1.330" evidence="12"/>
<comment type="subcellular location">
    <subcellularLocation>
        <location evidence="12">Endoplasmic reticulum membrane</location>
        <topology evidence="12">Single-pass membrane protein</topology>
    </subcellularLocation>
</comment>
<protein>
    <recommendedName>
        <fullName evidence="12">Very-long-chain 3-oxoacyl-CoA reductase</fullName>
        <ecNumber evidence="12">1.1.1.330</ecNumber>
    </recommendedName>
    <alternativeName>
        <fullName evidence="12">3-ketoacyl-CoA reductase</fullName>
        <shortName evidence="12">3-ketoreductase</shortName>
        <shortName evidence="12">KAR</shortName>
    </alternativeName>
    <alternativeName>
        <fullName evidence="12">Microsomal beta-keto-reductase</fullName>
    </alternativeName>
</protein>
<feature type="region of interest" description="Disordered" evidence="13">
    <location>
        <begin position="1030"/>
        <end position="1123"/>
    </location>
</feature>
<feature type="active site" description="Proton acceptor" evidence="12">
    <location>
        <position position="215"/>
    </location>
</feature>
<dbReference type="PANTHER" id="PTHR21601">
    <property type="entry name" value="SPA2 PROTEIN"/>
    <property type="match status" value="1"/>
</dbReference>
<dbReference type="GO" id="GO:1902716">
    <property type="term" value="C:cell cortex of growing cell tip"/>
    <property type="evidence" value="ECO:0007669"/>
    <property type="project" value="TreeGrafter"/>
</dbReference>
<comment type="pathway">
    <text evidence="1">Lipid metabolism; fatty acid biosynthesis.</text>
</comment>
<evidence type="ECO:0000256" key="11">
    <source>
        <dbReference type="ARBA" id="ARBA00023160"/>
    </source>
</evidence>
<dbReference type="CDD" id="cd05356">
    <property type="entry name" value="17beta-HSD1_like_SDR_c"/>
    <property type="match status" value="1"/>
</dbReference>
<evidence type="ECO:0000256" key="1">
    <source>
        <dbReference type="ARBA" id="ARBA00005194"/>
    </source>
</evidence>
<evidence type="ECO:0000259" key="14">
    <source>
        <dbReference type="SMART" id="SM00555"/>
    </source>
</evidence>
<keyword evidence="12" id="KW-0560">Oxidoreductase</keyword>
<feature type="region of interest" description="Disordered" evidence="13">
    <location>
        <begin position="327"/>
        <end position="349"/>
    </location>
</feature>
<keyword evidence="9 12" id="KW-0443">Lipid metabolism</keyword>
<gene>
    <name evidence="15" type="ORF">H0H81_009956</name>
</gene>
<evidence type="ECO:0000313" key="16">
    <source>
        <dbReference type="Proteomes" id="UP000717328"/>
    </source>
</evidence>
<evidence type="ECO:0000256" key="3">
    <source>
        <dbReference type="ARBA" id="ARBA00022692"/>
    </source>
</evidence>
<keyword evidence="10 12" id="KW-0472">Membrane</keyword>
<comment type="caution">
    <text evidence="15">The sequence shown here is derived from an EMBL/GenBank/DDBJ whole genome shotgun (WGS) entry which is preliminary data.</text>
</comment>
<dbReference type="PRINTS" id="PR00080">
    <property type="entry name" value="SDRFAMILY"/>
</dbReference>
<dbReference type="HAMAP" id="MF_03107">
    <property type="entry name" value="3_ketoreductase"/>
    <property type="match status" value="1"/>
</dbReference>
<sequence>MDLEQLKDIPLALVRDQPYLSTFLLALGTISVARLVYQSLSVLLQIFVIPGKNLKKFGAKKGAWAVVTGASDGIGKEFAFQLAKAGFNILLVARNKVLLQEAASDIVKKYPGVSADTYSIDFAQGDEGAYQSLTEALKERDIGVLVNNVGKSHAMPAYLVDTPEDEMKDIVQINVNATLRVTYAVLPGMVQRKRGLILNIGSFAGAIPSPMLATYSGTKAFLATFTSALAEEVRSHNITVEHVNTYFVVSKLSKIRKASALIPQPGPYVRSVLSKIDLPCGAGYSGRPGTSTPYWSHALLDYTITLIGLPSVFISYTHGLHKTIRKRALKKQERDTKPQPNSRATARQKLTRLTIQQFHELSTDVYDELVRRQQGTEEVPFLPLRSDFHPKRNQARQKLATLPNSRFEDLSSDVYYELSRRYPEFKEDPSGNVSSYDDYPAPDFPNPNSPPRPAPGGRTSGRISAERPVDSGYGGSVPTRRPSEDRRRPSDAEIIPPGRRSQDSYRRGDDNYVGRTSEDNYAPNLSQSSSRRKPSQDTTRERDYGRRPSGTISNSGNSDTTVNPNQSTTATSGMIIPNKSTIEEEYIKVPYGRERESGSTTVDERERSGDAGRSDGEPDSASDYPLSPQSPAAGLNGLSARLKGVNDDDDDTDIQRVGERNVDDFSDKLGRSSVNSDRSGGVSGSRMVTRSLPEDQEKMKREYEYKIATMQTQLSSLQRDLGDTEERERKWKEGDARVKQMEEELATFKRRAEEQSSAMRALEKELEELRETRQIASERAARRAEQDEDELRILRDRCETLEEERQNYQGGQPDVEIVDQLRSDMEGLLTELGDLARRNDELMTAKDSDLVVIRDLDQQLKEYKRKYEQAKTELRNVKATSQLFVQAPKFDRIEDQLPISPDGGVADIHITAFLSAIDALLTAGRSNAPTRVLTPMKTVVNAVSTIIDDVRAFERRPQRDRADVDPEALKSLRERAEATLSNLVAATKTHATSSGLSPVSLLDAAASHVSATITEIGRTVCIRKATKAEQDQFARAPYSPVTATNGYSPSLRSVDEGRSSHQRKGSSTSSKDRFSDMSSSSRSRRPPSGNSSSEQTNSPPPIFDQRANSRGLLSDDSTQADGPEDAWSQLKVWILSFPPVPYHQLTLLLQPYLEAQTESIVFAIQTVLSGVRSPTPPPTLAENLTQIITIVSSIVAVCNDNIPPGSVEQGNDILRELSDHANKLSEVQALPDVTKESRQIMAKSSFAIANAMKSLTRL</sequence>
<reference evidence="15" key="1">
    <citation type="submission" date="2021-02" db="EMBL/GenBank/DDBJ databases">
        <authorList>
            <person name="Nieuwenhuis M."/>
            <person name="Van De Peppel L.J.J."/>
        </authorList>
    </citation>
    <scope>NUCLEOTIDE SEQUENCE</scope>
    <source>
        <strain evidence="15">D49</strain>
    </source>
</reference>
<dbReference type="InterPro" id="IPR013724">
    <property type="entry name" value="GIT_SHD"/>
</dbReference>
<feature type="compositionally biased region" description="Polar residues" evidence="13">
    <location>
        <begin position="550"/>
        <end position="572"/>
    </location>
</feature>
<dbReference type="EMBL" id="JABCKI010000301">
    <property type="protein sequence ID" value="KAG5651084.1"/>
    <property type="molecule type" value="Genomic_DNA"/>
</dbReference>
<feature type="domain" description="GIT Spa2 homology (SHD)" evidence="14">
    <location>
        <begin position="395"/>
        <end position="425"/>
    </location>
</feature>
<feature type="compositionally biased region" description="Basic and acidic residues" evidence="13">
    <location>
        <begin position="481"/>
        <end position="491"/>
    </location>
</feature>
<dbReference type="Pfam" id="PF12205">
    <property type="entry name" value="GIT1_C"/>
    <property type="match status" value="1"/>
</dbReference>
<dbReference type="FunFam" id="3.40.50.720:FF:000137">
    <property type="entry name" value="Hydroxysteroid (17-beta) dehydrogenase 3"/>
    <property type="match status" value="1"/>
</dbReference>
<dbReference type="Gene3D" id="3.40.50.720">
    <property type="entry name" value="NAD(P)-binding Rossmann-like Domain"/>
    <property type="match status" value="1"/>
</dbReference>
<keyword evidence="11 12" id="KW-0275">Fatty acid biosynthesis</keyword>
<comment type="function">
    <text evidence="12">Component of the microsomal membrane bound fatty acid elongation system, which produces the 26-carbon very long-chain fatty acids (VLCFA) from palmitate. Catalyzes the reduction of the 3-ketoacyl-CoA intermediate that is formed in each cycle of fatty acid elongation. VLCFAs serve as precursors for ceramide and sphingolipids.</text>
</comment>
<dbReference type="PROSITE" id="PS00061">
    <property type="entry name" value="ADH_SHORT"/>
    <property type="match status" value="1"/>
</dbReference>
<proteinExistence type="inferred from homology"/>
<evidence type="ECO:0000256" key="6">
    <source>
        <dbReference type="ARBA" id="ARBA00022832"/>
    </source>
</evidence>
<feature type="compositionally biased region" description="Basic and acidic residues" evidence="13">
    <location>
        <begin position="720"/>
        <end position="736"/>
    </location>
</feature>
<keyword evidence="4" id="KW-0677">Repeat</keyword>
<reference evidence="15" key="2">
    <citation type="submission" date="2021-10" db="EMBL/GenBank/DDBJ databases">
        <title>Phylogenomics reveals ancestral predisposition of the termite-cultivated fungus Termitomyces towards a domesticated lifestyle.</title>
        <authorList>
            <person name="Auxier B."/>
            <person name="Grum-Grzhimaylo A."/>
            <person name="Cardenas M.E."/>
            <person name="Lodge J.D."/>
            <person name="Laessoe T."/>
            <person name="Pedersen O."/>
            <person name="Smith M.E."/>
            <person name="Kuyper T.W."/>
            <person name="Franco-Molano E.A."/>
            <person name="Baroni T.J."/>
            <person name="Aanen D.K."/>
        </authorList>
    </citation>
    <scope>NUCLEOTIDE SEQUENCE</scope>
    <source>
        <strain evidence="15">D49</strain>
    </source>
</reference>
<dbReference type="Pfam" id="PF00106">
    <property type="entry name" value="adh_short"/>
    <property type="match status" value="1"/>
</dbReference>
<keyword evidence="3 12" id="KW-0812">Transmembrane</keyword>
<dbReference type="OrthoDB" id="5588096at2759"/>
<dbReference type="InterPro" id="IPR020904">
    <property type="entry name" value="Sc_DH/Rdtase_CS"/>
</dbReference>
<accession>A0A9P7GI80</accession>
<dbReference type="InterPro" id="IPR027533">
    <property type="entry name" value="3_ketoreductase_fungal"/>
</dbReference>
<feature type="compositionally biased region" description="Basic and acidic residues" evidence="13">
    <location>
        <begin position="500"/>
        <end position="518"/>
    </location>
</feature>
<comment type="catalytic activity">
    <reaction evidence="12">
        <text>a very-long-chain (3R)-3-hydroxyacyl-CoA + NADP(+) = a very-long-chain 3-oxoacyl-CoA + NADPH + H(+)</text>
        <dbReference type="Rhea" id="RHEA:48680"/>
        <dbReference type="ChEBI" id="CHEBI:15378"/>
        <dbReference type="ChEBI" id="CHEBI:57783"/>
        <dbReference type="ChEBI" id="CHEBI:58349"/>
        <dbReference type="ChEBI" id="CHEBI:85440"/>
        <dbReference type="ChEBI" id="CHEBI:90725"/>
        <dbReference type="EC" id="1.1.1.330"/>
    </reaction>
</comment>
<dbReference type="Proteomes" id="UP000717328">
    <property type="component" value="Unassembled WGS sequence"/>
</dbReference>
<feature type="compositionally biased region" description="Polar residues" evidence="13">
    <location>
        <begin position="1041"/>
        <end position="1051"/>
    </location>
</feature>
<feature type="region of interest" description="Disordered" evidence="13">
    <location>
        <begin position="717"/>
        <end position="736"/>
    </location>
</feature>
<dbReference type="GO" id="GO:0141040">
    <property type="term" value="F:very-long-chain 3-oxoacyl-CoA reductase activity"/>
    <property type="evidence" value="ECO:0007669"/>
    <property type="project" value="UniProtKB-EC"/>
</dbReference>
<keyword evidence="2 12" id="KW-0444">Lipid biosynthesis</keyword>
<feature type="compositionally biased region" description="Pro residues" evidence="13">
    <location>
        <begin position="442"/>
        <end position="454"/>
    </location>
</feature>
<dbReference type="Pfam" id="PF23742">
    <property type="entry name" value="VBS_C3G9"/>
    <property type="match status" value="1"/>
</dbReference>
<name>A0A9P7GI80_9AGAR</name>
<feature type="compositionally biased region" description="Basic and acidic residues" evidence="13">
    <location>
        <begin position="653"/>
        <end position="670"/>
    </location>
</feature>
<dbReference type="GO" id="GO:0005078">
    <property type="term" value="F:MAP-kinase scaffold activity"/>
    <property type="evidence" value="ECO:0007669"/>
    <property type="project" value="TreeGrafter"/>
</dbReference>